<reference evidence="3 4" key="1">
    <citation type="submission" date="2020-10" db="EMBL/GenBank/DDBJ databases">
        <title>Pygocentrus nattereri (red-bellied piranha) genome, fPygNat1, primary haplotype.</title>
        <authorList>
            <person name="Myers G."/>
            <person name="Meyer A."/>
            <person name="Karagic N."/>
            <person name="Pippel M."/>
            <person name="Winkler S."/>
            <person name="Tracey A."/>
            <person name="Wood J."/>
            <person name="Formenti G."/>
            <person name="Howe K."/>
            <person name="Fedrigo O."/>
            <person name="Jarvis E.D."/>
        </authorList>
    </citation>
    <scope>NUCLEOTIDE SEQUENCE [LARGE SCALE GENOMIC DNA]</scope>
</reference>
<proteinExistence type="inferred from homology"/>
<dbReference type="CTD" id="25911"/>
<reference evidence="3" key="3">
    <citation type="submission" date="2025-09" db="UniProtKB">
        <authorList>
            <consortium name="Ensembl"/>
        </authorList>
    </citation>
    <scope>IDENTIFICATION</scope>
</reference>
<evidence type="ECO:0000256" key="1">
    <source>
        <dbReference type="ARBA" id="ARBA00010597"/>
    </source>
</evidence>
<name>A0A3B4BZ45_PYGNA</name>
<dbReference type="GeneTree" id="ENSGT00390000014031"/>
<evidence type="ECO:0000313" key="4">
    <source>
        <dbReference type="Proteomes" id="UP001501920"/>
    </source>
</evidence>
<dbReference type="PRINTS" id="PR02065">
    <property type="entry name" value="PROTEINDPCD"/>
</dbReference>
<comment type="similarity">
    <text evidence="1">Belongs to the DPCD family.</text>
</comment>
<dbReference type="Proteomes" id="UP001501920">
    <property type="component" value="Chromosome 12"/>
</dbReference>
<evidence type="ECO:0000256" key="2">
    <source>
        <dbReference type="ARBA" id="ARBA00020330"/>
    </source>
</evidence>
<dbReference type="OMA" id="PILCEME"/>
<dbReference type="PANTHER" id="PTHR31921">
    <property type="entry name" value="PROTEIN DPCD"/>
    <property type="match status" value="1"/>
</dbReference>
<organism evidence="3 4">
    <name type="scientific">Pygocentrus nattereri</name>
    <name type="common">Red-bellied piranha</name>
    <dbReference type="NCBI Taxonomy" id="42514"/>
    <lineage>
        <taxon>Eukaryota</taxon>
        <taxon>Metazoa</taxon>
        <taxon>Chordata</taxon>
        <taxon>Craniata</taxon>
        <taxon>Vertebrata</taxon>
        <taxon>Euteleostomi</taxon>
        <taxon>Actinopterygii</taxon>
        <taxon>Neopterygii</taxon>
        <taxon>Teleostei</taxon>
        <taxon>Ostariophysi</taxon>
        <taxon>Characiformes</taxon>
        <taxon>Characoidei</taxon>
        <taxon>Pygocentrus</taxon>
    </lineage>
</organism>
<dbReference type="Ensembl" id="ENSPNAT00000008117.2">
    <property type="protein sequence ID" value="ENSPNAP00000003791.1"/>
    <property type="gene ID" value="ENSPNAG00000010230.2"/>
</dbReference>
<evidence type="ECO:0000313" key="3">
    <source>
        <dbReference type="Ensembl" id="ENSPNAP00000003791.1"/>
    </source>
</evidence>
<dbReference type="STRING" id="42514.ENSPNAP00000003791"/>
<dbReference type="AlphaFoldDB" id="A0A3B4BZ45"/>
<accession>A0A3B4BZ45</accession>
<protein>
    <recommendedName>
        <fullName evidence="2">Protein DPCD</fullName>
    </recommendedName>
</protein>
<dbReference type="InterPro" id="IPR026224">
    <property type="entry name" value="DPCD"/>
</dbReference>
<reference evidence="3" key="2">
    <citation type="submission" date="2025-08" db="UniProtKB">
        <authorList>
            <consortium name="Ensembl"/>
        </authorList>
    </citation>
    <scope>IDENTIFICATION</scope>
</reference>
<dbReference type="GeneID" id="108435955"/>
<dbReference type="RefSeq" id="XP_017567607.1">
    <property type="nucleotide sequence ID" value="XM_017712118.2"/>
</dbReference>
<dbReference type="PANTHER" id="PTHR31921:SF1">
    <property type="entry name" value="PROTEIN DPCD"/>
    <property type="match status" value="1"/>
</dbReference>
<sequence length="200" mass="23027">MAVQSWSDILKASKKTALISDGKRKAHYLFPDGSEMAEEYDMRTDELVCRKLRSKNKLGGQGLWQVEVGETNTVPSTEVEIKENSSNPVFMRKDIKSSFQWRVRNIPYPIDTYTISVEPAERCCIIRTTNKKYYKKFNIPDLDRCQLPLESTALSFSHANNTLIISYKKPKEILTLEQELLRELKKLKGTNEGDIDCKTQ</sequence>
<gene>
    <name evidence="3" type="primary">DPCD</name>
</gene>
<dbReference type="OrthoDB" id="10256139at2759"/>
<keyword evidence="4" id="KW-1185">Reference proteome</keyword>
<dbReference type="Pfam" id="PF14913">
    <property type="entry name" value="DPCD"/>
    <property type="match status" value="1"/>
</dbReference>